<dbReference type="GO" id="GO:0004049">
    <property type="term" value="F:anthranilate synthase activity"/>
    <property type="evidence" value="ECO:0007669"/>
    <property type="project" value="TreeGrafter"/>
</dbReference>
<keyword evidence="1" id="KW-0315">Glutamine amidotransferase</keyword>
<feature type="domain" description="Glutamine amidotransferase" evidence="2">
    <location>
        <begin position="2"/>
        <end position="124"/>
    </location>
</feature>
<dbReference type="PANTHER" id="PTHR43418">
    <property type="entry name" value="MULTIFUNCTIONAL TRYPTOPHAN BIOSYNTHESIS PROTEIN-RELATED"/>
    <property type="match status" value="1"/>
</dbReference>
<dbReference type="GO" id="GO:0000162">
    <property type="term" value="P:L-tryptophan biosynthetic process"/>
    <property type="evidence" value="ECO:0007669"/>
    <property type="project" value="TreeGrafter"/>
</dbReference>
<evidence type="ECO:0000259" key="2">
    <source>
        <dbReference type="Pfam" id="PF00117"/>
    </source>
</evidence>
<organism evidence="3">
    <name type="scientific">marine metagenome</name>
    <dbReference type="NCBI Taxonomy" id="408172"/>
    <lineage>
        <taxon>unclassified sequences</taxon>
        <taxon>metagenomes</taxon>
        <taxon>ecological metagenomes</taxon>
    </lineage>
</organism>
<accession>A0A381ZEJ1</accession>
<dbReference type="AlphaFoldDB" id="A0A381ZEJ1"/>
<dbReference type="PRINTS" id="PR00096">
    <property type="entry name" value="GATASE"/>
</dbReference>
<dbReference type="EMBL" id="UINC01020971">
    <property type="protein sequence ID" value="SVA87534.1"/>
    <property type="molecule type" value="Genomic_DNA"/>
</dbReference>
<dbReference type="InterPro" id="IPR029062">
    <property type="entry name" value="Class_I_gatase-like"/>
</dbReference>
<sequence length="126" mass="14476">MNKLISEYYNSKSILGICLGHQAISENFGAKLFNMDKVYHGIQSDIILEDDYIFNGINKNIKACRYHSWSVSEKFFPDELKIIARDNKGTIMGISHVEFDLKGIQFHPESIQTDNGLKMIKNFINN</sequence>
<dbReference type="InterPro" id="IPR006221">
    <property type="entry name" value="TrpG/PapA_dom"/>
</dbReference>
<dbReference type="Pfam" id="PF00117">
    <property type="entry name" value="GATase"/>
    <property type="match status" value="1"/>
</dbReference>
<dbReference type="InterPro" id="IPR017926">
    <property type="entry name" value="GATASE"/>
</dbReference>
<dbReference type="Gene3D" id="3.40.50.880">
    <property type="match status" value="1"/>
</dbReference>
<protein>
    <recommendedName>
        <fullName evidence="2">Glutamine amidotransferase domain-containing protein</fullName>
    </recommendedName>
</protein>
<dbReference type="PRINTS" id="PR00097">
    <property type="entry name" value="ANTSNTHASEII"/>
</dbReference>
<dbReference type="SUPFAM" id="SSF52317">
    <property type="entry name" value="Class I glutamine amidotransferase-like"/>
    <property type="match status" value="1"/>
</dbReference>
<name>A0A381ZEJ1_9ZZZZ</name>
<gene>
    <name evidence="3" type="ORF">METZ01_LOCUS140388</name>
</gene>
<dbReference type="InterPro" id="IPR050472">
    <property type="entry name" value="Anth_synth/Amidotransfase"/>
</dbReference>
<evidence type="ECO:0000256" key="1">
    <source>
        <dbReference type="ARBA" id="ARBA00022962"/>
    </source>
</evidence>
<evidence type="ECO:0000313" key="3">
    <source>
        <dbReference type="EMBL" id="SVA87534.1"/>
    </source>
</evidence>
<dbReference type="CDD" id="cd01743">
    <property type="entry name" value="GATase1_Anthranilate_Synthase"/>
    <property type="match status" value="1"/>
</dbReference>
<dbReference type="GO" id="GO:0005829">
    <property type="term" value="C:cytosol"/>
    <property type="evidence" value="ECO:0007669"/>
    <property type="project" value="TreeGrafter"/>
</dbReference>
<reference evidence="3" key="1">
    <citation type="submission" date="2018-05" db="EMBL/GenBank/DDBJ databases">
        <authorList>
            <person name="Lanie J.A."/>
            <person name="Ng W.-L."/>
            <person name="Kazmierczak K.M."/>
            <person name="Andrzejewski T.M."/>
            <person name="Davidsen T.M."/>
            <person name="Wayne K.J."/>
            <person name="Tettelin H."/>
            <person name="Glass J.I."/>
            <person name="Rusch D."/>
            <person name="Podicherti R."/>
            <person name="Tsui H.-C.T."/>
            <person name="Winkler M.E."/>
        </authorList>
    </citation>
    <scope>NUCLEOTIDE SEQUENCE</scope>
</reference>
<proteinExistence type="predicted"/>
<dbReference type="PROSITE" id="PS51273">
    <property type="entry name" value="GATASE_TYPE_1"/>
    <property type="match status" value="1"/>
</dbReference>
<dbReference type="PANTHER" id="PTHR43418:SF4">
    <property type="entry name" value="MULTIFUNCTIONAL TRYPTOPHAN BIOSYNTHESIS PROTEIN"/>
    <property type="match status" value="1"/>
</dbReference>